<keyword evidence="5" id="KW-1185">Reference proteome</keyword>
<dbReference type="EMBL" id="BMAW01053462">
    <property type="protein sequence ID" value="GFS91089.1"/>
    <property type="molecule type" value="Genomic_DNA"/>
</dbReference>
<protein>
    <submittedName>
        <fullName evidence="4">Alpha-ketoglutarate-dependent dioxygenase alkB homolog 3</fullName>
    </submittedName>
</protein>
<reference evidence="4" key="1">
    <citation type="submission" date="2020-08" db="EMBL/GenBank/DDBJ databases">
        <title>Multicomponent nature underlies the extraordinary mechanical properties of spider dragline silk.</title>
        <authorList>
            <person name="Kono N."/>
            <person name="Nakamura H."/>
            <person name="Mori M."/>
            <person name="Yoshida Y."/>
            <person name="Ohtoshi R."/>
            <person name="Malay A.D."/>
            <person name="Moran D.A.P."/>
            <person name="Tomita M."/>
            <person name="Numata K."/>
            <person name="Arakawa K."/>
        </authorList>
    </citation>
    <scope>NUCLEOTIDE SEQUENCE</scope>
</reference>
<dbReference type="GO" id="GO:0006307">
    <property type="term" value="P:DNA alkylation repair"/>
    <property type="evidence" value="ECO:0007669"/>
    <property type="project" value="InterPro"/>
</dbReference>
<feature type="region of interest" description="Disordered" evidence="2">
    <location>
        <begin position="317"/>
        <end position="364"/>
    </location>
</feature>
<keyword evidence="4" id="KW-0560">Oxidoreductase</keyword>
<dbReference type="InterPro" id="IPR037151">
    <property type="entry name" value="AlkB-like_sf"/>
</dbReference>
<dbReference type="Proteomes" id="UP000887013">
    <property type="component" value="Unassembled WGS sequence"/>
</dbReference>
<comment type="caution">
    <text evidence="4">The sequence shown here is derived from an EMBL/GenBank/DDBJ whole genome shotgun (WGS) entry which is preliminary data.</text>
</comment>
<name>A0A8X6N2H0_NEPPI</name>
<dbReference type="Pfam" id="PF13532">
    <property type="entry name" value="2OG-FeII_Oxy_2"/>
    <property type="match status" value="1"/>
</dbReference>
<dbReference type="PANTHER" id="PTHR31212:SF4">
    <property type="entry name" value="ALPHA-KETOGLUTARATE-DEPENDENT DIOXYGENASE ALKB HOMOLOG 3"/>
    <property type="match status" value="1"/>
</dbReference>
<sequence length="627" mass="71728">MSEDKRKNARTQGRFSGEKEFQLSRQDKQKDQKTPRPDNKNKGEKSYQSGAKTARVNVQYHDDSTYSFKELEQKQKPKELKFRGVETISESENGKSSLIYEPNFFCKEEADELMTILENSTTWYDKNIIIHGQEYPQPRLVAWYGPLPYTYSGATLDAKEMPAIVQIIKDKVEGILKEYNIDVVLNSVLLNLYRNEKDSVAWHSDDEFSMGICPTIASVSLGAVRKFEMRPKSHICEQIKDLDADTVIYVNLTPGSLIVMDGCMQKDWQHRVPKEYHDKAPRINLTFRTVYPIDQLPPELSPRRTYKSFDNMPVAKAVQQPEHKFDSKSFPPLETTINKKHQKSKKVDVTNGSPSSSSTSSLDEKILDAVTSTEYAENSNKNQNNLNKEIDCCSSLESSQAYYDEQNFNLTEPEKSSGSKFSPSDELMDDISSELDLSQTYSNVNCIPTEGFQVKDIQHAKVNISENNVAEPKIDSELPIAKGSKSLLNANAPDFIPHAMNSNQICPGKNLFHDYSLMDLAKYGPQIKKEEISDFIGTIYEQLRTINLMVTRDWFELDTYDKLCKDDTLSEENLRVIINRICSMILNAYKWSKDTRSPYGYSAQRSINIGNYPRQKKTYKPVTGHRY</sequence>
<dbReference type="InterPro" id="IPR027450">
    <property type="entry name" value="AlkB-like"/>
</dbReference>
<evidence type="ECO:0000259" key="3">
    <source>
        <dbReference type="PROSITE" id="PS51471"/>
    </source>
</evidence>
<keyword evidence="4" id="KW-0223">Dioxygenase</keyword>
<dbReference type="PANTHER" id="PTHR31212">
    <property type="entry name" value="ALPHA-KETOGLUTARATE-DEPENDENT DIOXYGENASE ALKB HOMOLOG 3"/>
    <property type="match status" value="1"/>
</dbReference>
<organism evidence="4 5">
    <name type="scientific">Nephila pilipes</name>
    <name type="common">Giant wood spider</name>
    <name type="synonym">Nephila maculata</name>
    <dbReference type="NCBI Taxonomy" id="299642"/>
    <lineage>
        <taxon>Eukaryota</taxon>
        <taxon>Metazoa</taxon>
        <taxon>Ecdysozoa</taxon>
        <taxon>Arthropoda</taxon>
        <taxon>Chelicerata</taxon>
        <taxon>Arachnida</taxon>
        <taxon>Araneae</taxon>
        <taxon>Araneomorphae</taxon>
        <taxon>Entelegynae</taxon>
        <taxon>Araneoidea</taxon>
        <taxon>Nephilidae</taxon>
        <taxon>Nephila</taxon>
    </lineage>
</organism>
<evidence type="ECO:0000256" key="1">
    <source>
        <dbReference type="ARBA" id="ARBA00001954"/>
    </source>
</evidence>
<dbReference type="Gene3D" id="2.60.120.590">
    <property type="entry name" value="Alpha-ketoglutarate-dependent dioxygenase AlkB-like"/>
    <property type="match status" value="1"/>
</dbReference>
<feature type="compositionally biased region" description="Basic and acidic residues" evidence="2">
    <location>
        <begin position="16"/>
        <end position="45"/>
    </location>
</feature>
<evidence type="ECO:0000313" key="5">
    <source>
        <dbReference type="Proteomes" id="UP000887013"/>
    </source>
</evidence>
<evidence type="ECO:0000256" key="2">
    <source>
        <dbReference type="SAM" id="MobiDB-lite"/>
    </source>
</evidence>
<comment type="cofactor">
    <cofactor evidence="1">
        <name>Fe(2+)</name>
        <dbReference type="ChEBI" id="CHEBI:29033"/>
    </cofactor>
</comment>
<feature type="domain" description="Fe2OG dioxygenase" evidence="3">
    <location>
        <begin position="184"/>
        <end position="291"/>
    </location>
</feature>
<gene>
    <name evidence="4" type="primary">ALKBH3</name>
    <name evidence="4" type="ORF">NPIL_701731</name>
</gene>
<dbReference type="GO" id="GO:0005739">
    <property type="term" value="C:mitochondrion"/>
    <property type="evidence" value="ECO:0007669"/>
    <property type="project" value="TreeGrafter"/>
</dbReference>
<dbReference type="GO" id="GO:0005654">
    <property type="term" value="C:nucleoplasm"/>
    <property type="evidence" value="ECO:0007669"/>
    <property type="project" value="TreeGrafter"/>
</dbReference>
<proteinExistence type="predicted"/>
<dbReference type="SUPFAM" id="SSF51197">
    <property type="entry name" value="Clavaminate synthase-like"/>
    <property type="match status" value="1"/>
</dbReference>
<dbReference type="InterPro" id="IPR032854">
    <property type="entry name" value="ALKBH3"/>
</dbReference>
<dbReference type="InterPro" id="IPR005123">
    <property type="entry name" value="Oxoglu/Fe-dep_dioxygenase_dom"/>
</dbReference>
<dbReference type="AlphaFoldDB" id="A0A8X6N2H0"/>
<dbReference type="OrthoDB" id="545910at2759"/>
<dbReference type="GO" id="GO:0051213">
    <property type="term" value="F:dioxygenase activity"/>
    <property type="evidence" value="ECO:0007669"/>
    <property type="project" value="UniProtKB-KW"/>
</dbReference>
<feature type="region of interest" description="Disordered" evidence="2">
    <location>
        <begin position="1"/>
        <end position="58"/>
    </location>
</feature>
<dbReference type="PROSITE" id="PS51471">
    <property type="entry name" value="FE2OG_OXY"/>
    <property type="match status" value="1"/>
</dbReference>
<accession>A0A8X6N2H0</accession>
<evidence type="ECO:0000313" key="4">
    <source>
        <dbReference type="EMBL" id="GFS91089.1"/>
    </source>
</evidence>